<accession>A0A0L8HFI8</accession>
<reference evidence="1" key="1">
    <citation type="submission" date="2015-07" db="EMBL/GenBank/DDBJ databases">
        <title>MeaNS - Measles Nucleotide Surveillance Program.</title>
        <authorList>
            <person name="Tran T."/>
            <person name="Druce J."/>
        </authorList>
    </citation>
    <scope>NUCLEOTIDE SEQUENCE</scope>
    <source>
        <strain evidence="1">UCB-OBI-ISO-001</strain>
        <tissue evidence="1">Gonad</tissue>
    </source>
</reference>
<dbReference type="AlphaFoldDB" id="A0A0L8HFI8"/>
<organism evidence="1">
    <name type="scientific">Octopus bimaculoides</name>
    <name type="common">California two-spotted octopus</name>
    <dbReference type="NCBI Taxonomy" id="37653"/>
    <lineage>
        <taxon>Eukaryota</taxon>
        <taxon>Metazoa</taxon>
        <taxon>Spiralia</taxon>
        <taxon>Lophotrochozoa</taxon>
        <taxon>Mollusca</taxon>
        <taxon>Cephalopoda</taxon>
        <taxon>Coleoidea</taxon>
        <taxon>Octopodiformes</taxon>
        <taxon>Octopoda</taxon>
        <taxon>Incirrata</taxon>
        <taxon>Octopodidae</taxon>
        <taxon>Octopus</taxon>
    </lineage>
</organism>
<gene>
    <name evidence="1" type="ORF">OCBIM_22015759mg</name>
</gene>
<evidence type="ECO:0000313" key="1">
    <source>
        <dbReference type="EMBL" id="KOF87986.1"/>
    </source>
</evidence>
<dbReference type="EMBL" id="KQ418290">
    <property type="protein sequence ID" value="KOF87986.1"/>
    <property type="molecule type" value="Genomic_DNA"/>
</dbReference>
<proteinExistence type="predicted"/>
<sequence>MTCKQQLQELKQHLTCKQYLQELKKDESIVLLKKIVSLLWCMLKTSCYFVDIELQ</sequence>
<protein>
    <submittedName>
        <fullName evidence="1">Uncharacterized protein</fullName>
    </submittedName>
</protein>
<name>A0A0L8HFI8_OCTBM</name>